<sequence>MFGRRTRDDQGASSTDDGRHYSDNSNDSSEQTLTNDEPPKSVIKRATRPRLLWALLASFLLLISVVFLILVEVGDTAVGDVRSQIYFIRLNLANVVPLSYPDAQILNSIARTIGLHDFYHFGLWGFCEGYNGQGVTYCSDPKTLYWFNPVEIIQSELLAGASNAIFASMLTPFPPVALPSEINNILSLIRTVSHWMFGLFLTGACLNFLMIFLIPLSVFTRWGTAPIVFFVFFGALCTTVATVIGTVLGVVMKNVITSQNTLNIGAYLGVQMFAFMWVAAATSIIAWLIMFGQCCCCASRRDVRNGKKRGSKKAWNDSETPGISGKRPMRQRRGLFGRKKDEES</sequence>
<feature type="transmembrane region" description="Helical" evidence="3">
    <location>
        <begin position="227"/>
        <end position="252"/>
    </location>
</feature>
<comment type="caution">
    <text evidence="4">The sequence shown here is derived from an EMBL/GenBank/DDBJ whole genome shotgun (WGS) entry which is preliminary data.</text>
</comment>
<dbReference type="GO" id="GO:0031505">
    <property type="term" value="P:fungal-type cell wall organization"/>
    <property type="evidence" value="ECO:0007669"/>
    <property type="project" value="TreeGrafter"/>
</dbReference>
<dbReference type="GO" id="GO:0016491">
    <property type="term" value="F:oxidoreductase activity"/>
    <property type="evidence" value="ECO:0007669"/>
    <property type="project" value="UniProtKB-KW"/>
</dbReference>
<dbReference type="GO" id="GO:0051285">
    <property type="term" value="C:cell cortex of cell tip"/>
    <property type="evidence" value="ECO:0007669"/>
    <property type="project" value="TreeGrafter"/>
</dbReference>
<dbReference type="EMBL" id="QWIO01002674">
    <property type="protein sequence ID" value="RMY52250.1"/>
    <property type="molecule type" value="Genomic_DNA"/>
</dbReference>
<dbReference type="PANTHER" id="PTHR28019:SF2">
    <property type="entry name" value="CELL MEMBRANE PROTEIN YLR413W-RELATED"/>
    <property type="match status" value="1"/>
</dbReference>
<keyword evidence="3" id="KW-1133">Transmembrane helix</keyword>
<proteinExistence type="predicted"/>
<feature type="transmembrane region" description="Helical" evidence="3">
    <location>
        <begin position="51"/>
        <end position="71"/>
    </location>
</feature>
<evidence type="ECO:0008006" key="6">
    <source>
        <dbReference type="Google" id="ProtNLM"/>
    </source>
</evidence>
<dbReference type="PANTHER" id="PTHR28019">
    <property type="entry name" value="CELL MEMBRANE PROTEIN YLR413W-RELATED"/>
    <property type="match status" value="1"/>
</dbReference>
<feature type="compositionally biased region" description="Polar residues" evidence="2">
    <location>
        <begin position="23"/>
        <end position="35"/>
    </location>
</feature>
<keyword evidence="1" id="KW-0560">Oxidoreductase</keyword>
<protein>
    <recommendedName>
        <fullName evidence="6">Integral membrane protein</fullName>
    </recommendedName>
</protein>
<accession>A0A3M7CK42</accession>
<gene>
    <name evidence="4" type="ORF">D0864_14289</name>
</gene>
<dbReference type="AlphaFoldDB" id="A0A3M7CK42"/>
<evidence type="ECO:0000256" key="2">
    <source>
        <dbReference type="SAM" id="MobiDB-lite"/>
    </source>
</evidence>
<dbReference type="PROSITE" id="PS00070">
    <property type="entry name" value="ALDEHYDE_DEHYDR_CYS"/>
    <property type="match status" value="1"/>
</dbReference>
<feature type="region of interest" description="Disordered" evidence="2">
    <location>
        <begin position="1"/>
        <end position="40"/>
    </location>
</feature>
<evidence type="ECO:0000313" key="5">
    <source>
        <dbReference type="Proteomes" id="UP000269539"/>
    </source>
</evidence>
<evidence type="ECO:0000313" key="4">
    <source>
        <dbReference type="EMBL" id="RMY52250.1"/>
    </source>
</evidence>
<evidence type="ECO:0000256" key="1">
    <source>
        <dbReference type="ARBA" id="ARBA00023002"/>
    </source>
</evidence>
<organism evidence="4 5">
    <name type="scientific">Hortaea werneckii</name>
    <name type="common">Black yeast</name>
    <name type="synonym">Cladosporium werneckii</name>
    <dbReference type="NCBI Taxonomy" id="91943"/>
    <lineage>
        <taxon>Eukaryota</taxon>
        <taxon>Fungi</taxon>
        <taxon>Dikarya</taxon>
        <taxon>Ascomycota</taxon>
        <taxon>Pezizomycotina</taxon>
        <taxon>Dothideomycetes</taxon>
        <taxon>Dothideomycetidae</taxon>
        <taxon>Mycosphaerellales</taxon>
        <taxon>Teratosphaeriaceae</taxon>
        <taxon>Hortaea</taxon>
    </lineage>
</organism>
<dbReference type="InterPro" id="IPR052413">
    <property type="entry name" value="SUR7_domain"/>
</dbReference>
<evidence type="ECO:0000256" key="3">
    <source>
        <dbReference type="SAM" id="Phobius"/>
    </source>
</evidence>
<keyword evidence="3" id="KW-0472">Membrane</keyword>
<dbReference type="Pfam" id="PF06687">
    <property type="entry name" value="SUR7"/>
    <property type="match status" value="1"/>
</dbReference>
<name>A0A3M7CK42_HORWE</name>
<dbReference type="GO" id="GO:0005886">
    <property type="term" value="C:plasma membrane"/>
    <property type="evidence" value="ECO:0007669"/>
    <property type="project" value="InterPro"/>
</dbReference>
<dbReference type="Proteomes" id="UP000269539">
    <property type="component" value="Unassembled WGS sequence"/>
</dbReference>
<dbReference type="InterPro" id="IPR016160">
    <property type="entry name" value="Ald_DH_CS_CYS"/>
</dbReference>
<feature type="transmembrane region" description="Helical" evidence="3">
    <location>
        <begin position="264"/>
        <end position="290"/>
    </location>
</feature>
<keyword evidence="3" id="KW-0812">Transmembrane</keyword>
<feature type="compositionally biased region" description="Basic residues" evidence="2">
    <location>
        <begin position="327"/>
        <end position="337"/>
    </location>
</feature>
<feature type="transmembrane region" description="Helical" evidence="3">
    <location>
        <begin position="194"/>
        <end position="215"/>
    </location>
</feature>
<reference evidence="4 5" key="1">
    <citation type="journal article" date="2018" name="BMC Genomics">
        <title>Genomic evidence for intraspecific hybridization in a clonal and extremely halotolerant yeast.</title>
        <authorList>
            <person name="Gostincar C."/>
            <person name="Stajich J.E."/>
            <person name="Zupancic J."/>
            <person name="Zalar P."/>
            <person name="Gunde-Cimerman N."/>
        </authorList>
    </citation>
    <scope>NUCLEOTIDE SEQUENCE [LARGE SCALE GENOMIC DNA]</scope>
    <source>
        <strain evidence="4 5">EXF-10513</strain>
    </source>
</reference>
<feature type="region of interest" description="Disordered" evidence="2">
    <location>
        <begin position="307"/>
        <end position="344"/>
    </location>
</feature>
<dbReference type="InterPro" id="IPR009571">
    <property type="entry name" value="SUR7/Rim9-like_fungi"/>
</dbReference>
<feature type="compositionally biased region" description="Basic and acidic residues" evidence="2">
    <location>
        <begin position="1"/>
        <end position="22"/>
    </location>
</feature>